<organism evidence="1 2">
    <name type="scientific">Patella caerulea</name>
    <name type="common">Rayed Mediterranean limpet</name>
    <dbReference type="NCBI Taxonomy" id="87958"/>
    <lineage>
        <taxon>Eukaryota</taxon>
        <taxon>Metazoa</taxon>
        <taxon>Spiralia</taxon>
        <taxon>Lophotrochozoa</taxon>
        <taxon>Mollusca</taxon>
        <taxon>Gastropoda</taxon>
        <taxon>Patellogastropoda</taxon>
        <taxon>Patelloidea</taxon>
        <taxon>Patellidae</taxon>
        <taxon>Patella</taxon>
    </lineage>
</organism>
<keyword evidence="2" id="KW-1185">Reference proteome</keyword>
<protein>
    <submittedName>
        <fullName evidence="1">Uncharacterized protein</fullName>
    </submittedName>
</protein>
<sequence>MKRKWRNNRRNLQVPNLISILLVFYSVKIKNLREKEKLNLNEQIGDLLADDRNKEALIGDNSPKTATTGDNDVNVVDFGIGEVLDSLEQEYSIVDKVGNNINPKVASIVKQIFSSKLPDEKLLELLNKTTRPGNVDIYLQSVNAEILGSSMKGYTRSKDIKYQKLGELILKSSYTMMSLVGKLLETKKQLPVNKDLLTVELKLAMDCMSLLGHTVQTLNLSRRDSIKFDINPTYKPICNQSQNLDTGKSKFLFGDDICKKT</sequence>
<proteinExistence type="predicted"/>
<dbReference type="Proteomes" id="UP001347796">
    <property type="component" value="Unassembled WGS sequence"/>
</dbReference>
<dbReference type="PANTHER" id="PTHR34239">
    <property type="entry name" value="APPLE DOMAIN-CONTAINING PROTEIN"/>
    <property type="match status" value="1"/>
</dbReference>
<evidence type="ECO:0000313" key="1">
    <source>
        <dbReference type="EMBL" id="KAK6191765.1"/>
    </source>
</evidence>
<name>A0AAN8Q550_PATCE</name>
<evidence type="ECO:0000313" key="2">
    <source>
        <dbReference type="Proteomes" id="UP001347796"/>
    </source>
</evidence>
<dbReference type="PANTHER" id="PTHR34239:SF2">
    <property type="entry name" value="TRANSPOSABLE ELEMENT P TRANSPOSASE_THAP9 CONSERVED DOMAIN-CONTAINING PROTEIN"/>
    <property type="match status" value="1"/>
</dbReference>
<accession>A0AAN8Q550</accession>
<reference evidence="1 2" key="1">
    <citation type="submission" date="2024-01" db="EMBL/GenBank/DDBJ databases">
        <title>The genome of the rayed Mediterranean limpet Patella caerulea (Linnaeus, 1758).</title>
        <authorList>
            <person name="Anh-Thu Weber A."/>
            <person name="Halstead-Nussloch G."/>
        </authorList>
    </citation>
    <scope>NUCLEOTIDE SEQUENCE [LARGE SCALE GENOMIC DNA]</scope>
    <source>
        <strain evidence="1">AATW-2023a</strain>
        <tissue evidence="1">Whole specimen</tissue>
    </source>
</reference>
<dbReference type="AlphaFoldDB" id="A0AAN8Q550"/>
<dbReference type="EMBL" id="JAZGQO010000002">
    <property type="protein sequence ID" value="KAK6191765.1"/>
    <property type="molecule type" value="Genomic_DNA"/>
</dbReference>
<comment type="caution">
    <text evidence="1">The sequence shown here is derived from an EMBL/GenBank/DDBJ whole genome shotgun (WGS) entry which is preliminary data.</text>
</comment>
<gene>
    <name evidence="1" type="ORF">SNE40_003367</name>
</gene>